<dbReference type="InterPro" id="IPR004027">
    <property type="entry name" value="SEC_C_motif"/>
</dbReference>
<dbReference type="Proteomes" id="UP000237073">
    <property type="component" value="Unassembled WGS sequence"/>
</dbReference>
<dbReference type="Gene3D" id="1.20.120.740">
    <property type="entry name" value="YgfB uncharacterised protein family UPF0149, PF03695"/>
    <property type="match status" value="1"/>
</dbReference>
<dbReference type="Pfam" id="PF03695">
    <property type="entry name" value="UPF0149"/>
    <property type="match status" value="1"/>
</dbReference>
<accession>A0A2P5GPC1</accession>
<evidence type="ECO:0000313" key="1">
    <source>
        <dbReference type="EMBL" id="POP45011.1"/>
    </source>
</evidence>
<dbReference type="PANTHER" id="PTHR33747:SF9">
    <property type="entry name" value="METAL-BINDING PROTEIN"/>
    <property type="match status" value="1"/>
</dbReference>
<dbReference type="PANTHER" id="PTHR33747">
    <property type="entry name" value="UPF0225 PROTEIN SCO1677"/>
    <property type="match status" value="1"/>
</dbReference>
<evidence type="ECO:0000313" key="3">
    <source>
        <dbReference type="Proteomes" id="UP000237073"/>
    </source>
</evidence>
<dbReference type="AlphaFoldDB" id="A0A2P5GPC1"/>
<dbReference type="Proteomes" id="UP000247005">
    <property type="component" value="Unassembled WGS sequence"/>
</dbReference>
<evidence type="ECO:0000313" key="4">
    <source>
        <dbReference type="Proteomes" id="UP000247005"/>
    </source>
</evidence>
<sequence length="224" mass="25200">MNSGPLNENELQWLDDVLLKYGNDDSILDVAELDGLLTAVLSAPYEIEPTDWLLAIWGGAHRVPAWTSEKEMERFMALCFQHMADIAERLENYPEQFEPLFGLREFEGAELTIVEEWCFGYMRGVALADWSSLPEALQPELDAIALHGLEANFDKIETLTPQELDRSIDKLAPAALSLFAWWSAHQITAPAKPVQQPLRVEKTVGRNDPCPCGSGKKFKQCCLH</sequence>
<dbReference type="InterPro" id="IPR011978">
    <property type="entry name" value="YgfB-like"/>
</dbReference>
<dbReference type="RefSeq" id="WP_103676156.1">
    <property type="nucleotide sequence ID" value="NZ_PQGD01000010.1"/>
</dbReference>
<protein>
    <submittedName>
        <fullName evidence="2">YecA family protein</fullName>
    </submittedName>
</protein>
<reference evidence="3 4" key="1">
    <citation type="submission" date="2018-01" db="EMBL/GenBank/DDBJ databases">
        <title>Superficieibacter electus gen. nov., sp. nov., an extended-spectrum beta-lactamase possessing member of the Enterobacteriaceae family, isolated from intensive care unit surfaces.</title>
        <authorList>
            <person name="Potter R.F."/>
            <person name="D'Souza A.W."/>
        </authorList>
    </citation>
    <scope>NUCLEOTIDE SEQUENCE [LARGE SCALE GENOMIC DNA]</scope>
    <source>
        <strain evidence="2 4">BP-1</strain>
        <strain evidence="1 3">BP-2</strain>
    </source>
</reference>
<dbReference type="NCBIfam" id="TIGR02292">
    <property type="entry name" value="ygfB_yecA"/>
    <property type="match status" value="1"/>
</dbReference>
<dbReference type="EMBL" id="PQGE01000008">
    <property type="protein sequence ID" value="POP45011.1"/>
    <property type="molecule type" value="Genomic_DNA"/>
</dbReference>
<dbReference type="EMBL" id="PQGD01000010">
    <property type="protein sequence ID" value="POP48398.1"/>
    <property type="molecule type" value="Genomic_DNA"/>
</dbReference>
<dbReference type="InterPro" id="IPR036255">
    <property type="entry name" value="YgfB-like_sf"/>
</dbReference>
<keyword evidence="3" id="KW-1185">Reference proteome</keyword>
<name>A0A2P5GPC1_9ENTR</name>
<dbReference type="Gene3D" id="3.10.450.50">
    <property type="match status" value="1"/>
</dbReference>
<dbReference type="NCBIfam" id="NF007704">
    <property type="entry name" value="PRK10396.1"/>
    <property type="match status" value="1"/>
</dbReference>
<proteinExistence type="predicted"/>
<comment type="caution">
    <text evidence="2">The sequence shown here is derived from an EMBL/GenBank/DDBJ whole genome shotgun (WGS) entry which is preliminary data.</text>
</comment>
<dbReference type="Pfam" id="PF02810">
    <property type="entry name" value="SEC-C"/>
    <property type="match status" value="1"/>
</dbReference>
<gene>
    <name evidence="2" type="ORF">CHU32_14130</name>
    <name evidence="1" type="ORF">CHU33_11205</name>
</gene>
<dbReference type="SUPFAM" id="SSF101327">
    <property type="entry name" value="YgfB-like"/>
    <property type="match status" value="1"/>
</dbReference>
<dbReference type="SUPFAM" id="SSF103642">
    <property type="entry name" value="Sec-C motif"/>
    <property type="match status" value="1"/>
</dbReference>
<evidence type="ECO:0000313" key="2">
    <source>
        <dbReference type="EMBL" id="POP48398.1"/>
    </source>
</evidence>
<dbReference type="OrthoDB" id="570299at2"/>
<organism evidence="2 4">
    <name type="scientific">Superficieibacter electus</name>
    <dbReference type="NCBI Taxonomy" id="2022662"/>
    <lineage>
        <taxon>Bacteria</taxon>
        <taxon>Pseudomonadati</taxon>
        <taxon>Pseudomonadota</taxon>
        <taxon>Gammaproteobacteria</taxon>
        <taxon>Enterobacterales</taxon>
        <taxon>Enterobacteriaceae</taxon>
        <taxon>Superficieibacter</taxon>
    </lineage>
</organism>